<name>A0AA88ANG3_FICCA</name>
<dbReference type="EMBL" id="BTGU01000016">
    <property type="protein sequence ID" value="GMN43326.1"/>
    <property type="molecule type" value="Genomic_DNA"/>
</dbReference>
<dbReference type="Proteomes" id="UP001187192">
    <property type="component" value="Unassembled WGS sequence"/>
</dbReference>
<organism evidence="1 2">
    <name type="scientific">Ficus carica</name>
    <name type="common">Common fig</name>
    <dbReference type="NCBI Taxonomy" id="3494"/>
    <lineage>
        <taxon>Eukaryota</taxon>
        <taxon>Viridiplantae</taxon>
        <taxon>Streptophyta</taxon>
        <taxon>Embryophyta</taxon>
        <taxon>Tracheophyta</taxon>
        <taxon>Spermatophyta</taxon>
        <taxon>Magnoliopsida</taxon>
        <taxon>eudicotyledons</taxon>
        <taxon>Gunneridae</taxon>
        <taxon>Pentapetalae</taxon>
        <taxon>rosids</taxon>
        <taxon>fabids</taxon>
        <taxon>Rosales</taxon>
        <taxon>Moraceae</taxon>
        <taxon>Ficeae</taxon>
        <taxon>Ficus</taxon>
    </lineage>
</organism>
<accession>A0AA88ANG3</accession>
<dbReference type="AlphaFoldDB" id="A0AA88ANG3"/>
<reference evidence="1" key="1">
    <citation type="submission" date="2023-07" db="EMBL/GenBank/DDBJ databases">
        <title>draft genome sequence of fig (Ficus carica).</title>
        <authorList>
            <person name="Takahashi T."/>
            <person name="Nishimura K."/>
        </authorList>
    </citation>
    <scope>NUCLEOTIDE SEQUENCE</scope>
</reference>
<proteinExistence type="predicted"/>
<dbReference type="Gramene" id="FCD_00030562-RA">
    <property type="protein sequence ID" value="FCD_00030562-RA:cds"/>
    <property type="gene ID" value="FCD_00030562"/>
</dbReference>
<gene>
    <name evidence="1" type="ORF">TIFTF001_012536</name>
</gene>
<evidence type="ECO:0000313" key="2">
    <source>
        <dbReference type="Proteomes" id="UP001187192"/>
    </source>
</evidence>
<sequence>MKPPPSLHSNFFSSLKQVEKRLKLEHALKRQENFNNLSVEEESLSSPIHIHLDQPNDNLIISPTLPESSELPQAFLSCSPQFPPTHQNPIQPSGLHHQEIQSEAVDDIQQLIQHLGLSDFRQIPEKEEERGVGFECGSCHCEGGFYAKIAGVKGPKCGKEVERLEGWINYFLNGGGGGGCGEEKGIVEPLRLSLLLLGKAAFFSGGRDFGFGGLDFPSAIEDFLINDPPAD</sequence>
<keyword evidence="2" id="KW-1185">Reference proteome</keyword>
<protein>
    <submittedName>
        <fullName evidence="1">Uncharacterized protein</fullName>
    </submittedName>
</protein>
<comment type="caution">
    <text evidence="1">The sequence shown here is derived from an EMBL/GenBank/DDBJ whole genome shotgun (WGS) entry which is preliminary data.</text>
</comment>
<evidence type="ECO:0000313" key="1">
    <source>
        <dbReference type="EMBL" id="GMN43326.1"/>
    </source>
</evidence>